<dbReference type="InterPro" id="IPR002716">
    <property type="entry name" value="PIN_dom"/>
</dbReference>
<dbReference type="Gene3D" id="3.40.50.1010">
    <property type="entry name" value="5'-nuclease"/>
    <property type="match status" value="1"/>
</dbReference>
<dbReference type="PANTHER" id="PTHR36173:SF2">
    <property type="entry name" value="RIBONUCLEASE VAPC16"/>
    <property type="match status" value="1"/>
</dbReference>
<keyword evidence="3" id="KW-1185">Reference proteome</keyword>
<dbReference type="AlphaFoldDB" id="A0A7C9BGE3"/>
<dbReference type="Pfam" id="PF01850">
    <property type="entry name" value="PIN"/>
    <property type="match status" value="1"/>
</dbReference>
<reference evidence="2 3" key="1">
    <citation type="submission" date="2019-10" db="EMBL/GenBank/DDBJ databases">
        <title>Draft Genome Sequence of Cytophagaceae sp. SJW1-29.</title>
        <authorList>
            <person name="Choi A."/>
        </authorList>
    </citation>
    <scope>NUCLEOTIDE SEQUENCE [LARGE SCALE GENOMIC DNA]</scope>
    <source>
        <strain evidence="2 3">SJW1-29</strain>
    </source>
</reference>
<evidence type="ECO:0000313" key="3">
    <source>
        <dbReference type="Proteomes" id="UP000479293"/>
    </source>
</evidence>
<gene>
    <name evidence="2" type="ORF">GBK04_08775</name>
</gene>
<dbReference type="RefSeq" id="WP_152758714.1">
    <property type="nucleotide sequence ID" value="NZ_WHLY01000002.1"/>
</dbReference>
<accession>A0A7C9BGE3</accession>
<evidence type="ECO:0000259" key="1">
    <source>
        <dbReference type="SMART" id="SM00670"/>
    </source>
</evidence>
<dbReference type="InterPro" id="IPR029060">
    <property type="entry name" value="PIN-like_dom_sf"/>
</dbReference>
<dbReference type="CDD" id="cd09872">
    <property type="entry name" value="PIN_Sll0205-like"/>
    <property type="match status" value="1"/>
</dbReference>
<protein>
    <submittedName>
        <fullName evidence="2">PIN domain-containing protein</fullName>
    </submittedName>
</protein>
<dbReference type="SUPFAM" id="SSF88723">
    <property type="entry name" value="PIN domain-like"/>
    <property type="match status" value="1"/>
</dbReference>
<dbReference type="SMART" id="SM00670">
    <property type="entry name" value="PINc"/>
    <property type="match status" value="1"/>
</dbReference>
<dbReference type="PANTHER" id="PTHR36173">
    <property type="entry name" value="RIBONUCLEASE VAPC16-RELATED"/>
    <property type="match status" value="1"/>
</dbReference>
<feature type="domain" description="PIN" evidence="1">
    <location>
        <begin position="1"/>
        <end position="122"/>
    </location>
</feature>
<comment type="caution">
    <text evidence="2">The sequence shown here is derived from an EMBL/GenBank/DDBJ whole genome shotgun (WGS) entry which is preliminary data.</text>
</comment>
<proteinExistence type="predicted"/>
<name>A0A7C9BGE3_9BACT</name>
<organism evidence="2 3">
    <name type="scientific">Salmonirosea aquatica</name>
    <dbReference type="NCBI Taxonomy" id="2654236"/>
    <lineage>
        <taxon>Bacteria</taxon>
        <taxon>Pseudomonadati</taxon>
        <taxon>Bacteroidota</taxon>
        <taxon>Cytophagia</taxon>
        <taxon>Cytophagales</taxon>
        <taxon>Spirosomataceae</taxon>
        <taxon>Salmonirosea</taxon>
    </lineage>
</organism>
<dbReference type="InterPro" id="IPR041705">
    <property type="entry name" value="PIN_Sll0205"/>
</dbReference>
<dbReference type="InterPro" id="IPR052919">
    <property type="entry name" value="TA_system_RNase"/>
</dbReference>
<evidence type="ECO:0000313" key="2">
    <source>
        <dbReference type="EMBL" id="MPR33454.1"/>
    </source>
</evidence>
<dbReference type="EMBL" id="WHLY01000002">
    <property type="protein sequence ID" value="MPR33454.1"/>
    <property type="molecule type" value="Genomic_DNA"/>
</dbReference>
<dbReference type="Proteomes" id="UP000479293">
    <property type="component" value="Unassembled WGS sequence"/>
</dbReference>
<sequence length="132" mass="15020">MRLIVDTQILIRLLLDESISDKVRTLLTDPDNDVLIPHICLFEIVIKQKIGKLPKLSWPTLIIVQQLLRDGFALLPVNVEHIAAYDQIPLFTDHRDPFDRLLIATALAENIPIISADKNFKLYTAQIALIET</sequence>